<dbReference type="InterPro" id="IPR043990">
    <property type="entry name" value="AC_1"/>
</dbReference>
<dbReference type="InterPro" id="IPR050909">
    <property type="entry name" value="Bact_Autotransporter_VF"/>
</dbReference>
<dbReference type="InterPro" id="IPR030895">
    <property type="entry name" value="T5SS_PEPC_rpt"/>
</dbReference>
<feature type="signal peptide" evidence="2">
    <location>
        <begin position="1"/>
        <end position="42"/>
    </location>
</feature>
<feature type="compositionally biased region" description="Pro residues" evidence="1">
    <location>
        <begin position="659"/>
        <end position="670"/>
    </location>
</feature>
<dbReference type="PROSITE" id="PS51208">
    <property type="entry name" value="AUTOTRANSPORTER"/>
    <property type="match status" value="1"/>
</dbReference>
<dbReference type="NCBIfam" id="TIGR01414">
    <property type="entry name" value="autotrans_barl"/>
    <property type="match status" value="1"/>
</dbReference>
<accession>A0A7T0DXS1</accession>
<feature type="chain" id="PRO_5033057492" evidence="2">
    <location>
        <begin position="43"/>
        <end position="1011"/>
    </location>
</feature>
<dbReference type="GO" id="GO:0019867">
    <property type="term" value="C:outer membrane"/>
    <property type="evidence" value="ECO:0007669"/>
    <property type="project" value="InterPro"/>
</dbReference>
<keyword evidence="2" id="KW-0732">Signal</keyword>
<name>A0A7T0DXS1_9ENTR</name>
<dbReference type="SMART" id="SM00869">
    <property type="entry name" value="Autotransporter"/>
    <property type="match status" value="1"/>
</dbReference>
<dbReference type="Gene3D" id="2.40.128.130">
    <property type="entry name" value="Autotransporter beta-domain"/>
    <property type="match status" value="1"/>
</dbReference>
<evidence type="ECO:0000256" key="1">
    <source>
        <dbReference type="SAM" id="MobiDB-lite"/>
    </source>
</evidence>
<feature type="compositionally biased region" description="Low complexity" evidence="1">
    <location>
        <begin position="671"/>
        <end position="684"/>
    </location>
</feature>
<protein>
    <submittedName>
        <fullName evidence="4">Autotransporter outer membrane beta-barrel domain-containing protein</fullName>
    </submittedName>
</protein>
<dbReference type="InterPro" id="IPR006315">
    <property type="entry name" value="OM_autotransptr_brl_dom"/>
</dbReference>
<organism evidence="4">
    <name type="scientific">Enterobacter mori</name>
    <dbReference type="NCBI Taxonomy" id="539813"/>
    <lineage>
        <taxon>Bacteria</taxon>
        <taxon>Pseudomonadati</taxon>
        <taxon>Pseudomonadota</taxon>
        <taxon>Gammaproteobacteria</taxon>
        <taxon>Enterobacterales</taxon>
        <taxon>Enterobacteriaceae</taxon>
        <taxon>Enterobacter</taxon>
    </lineage>
</organism>
<dbReference type="Pfam" id="PF18883">
    <property type="entry name" value="AC_1"/>
    <property type="match status" value="1"/>
</dbReference>
<evidence type="ECO:0000256" key="2">
    <source>
        <dbReference type="SAM" id="SignalP"/>
    </source>
</evidence>
<dbReference type="CDD" id="cd01344">
    <property type="entry name" value="PL2_Passenger_AT"/>
    <property type="match status" value="1"/>
</dbReference>
<dbReference type="Gene3D" id="2.160.20.20">
    <property type="match status" value="1"/>
</dbReference>
<dbReference type="Pfam" id="PF03797">
    <property type="entry name" value="Autotransporter"/>
    <property type="match status" value="1"/>
</dbReference>
<gene>
    <name evidence="4" type="ORF">IDM36_04390</name>
</gene>
<feature type="domain" description="Autotransporter" evidence="3">
    <location>
        <begin position="723"/>
        <end position="1011"/>
    </location>
</feature>
<proteinExistence type="predicted"/>
<evidence type="ECO:0000259" key="3">
    <source>
        <dbReference type="PROSITE" id="PS51208"/>
    </source>
</evidence>
<dbReference type="InterPro" id="IPR012332">
    <property type="entry name" value="Autotransporter_pectin_lyase_C"/>
</dbReference>
<dbReference type="PANTHER" id="PTHR12338:SF5">
    <property type="entry name" value="ANTIGEN 43-RELATED"/>
    <property type="match status" value="1"/>
</dbReference>
<dbReference type="EMBL" id="CP061801">
    <property type="protein sequence ID" value="QPK01384.1"/>
    <property type="molecule type" value="Genomic_DNA"/>
</dbReference>
<dbReference type="InterPro" id="IPR011050">
    <property type="entry name" value="Pectin_lyase_fold/virulence"/>
</dbReference>
<dbReference type="SUPFAM" id="SSF103515">
    <property type="entry name" value="Autotransporter"/>
    <property type="match status" value="1"/>
</dbReference>
<dbReference type="PANTHER" id="PTHR12338">
    <property type="entry name" value="AUTOTRANSPORTER"/>
    <property type="match status" value="1"/>
</dbReference>
<dbReference type="SUPFAM" id="SSF51126">
    <property type="entry name" value="Pectin lyase-like"/>
    <property type="match status" value="1"/>
</dbReference>
<reference evidence="4" key="1">
    <citation type="submission" date="2020-09" db="EMBL/GenBank/DDBJ databases">
        <title>First Report of a novel Colistin-Resistant species of Enterobacter cloacae complex Producing MCR-5 isolated from hospital sewage water.</title>
        <authorList>
            <person name="Zhou K."/>
        </authorList>
    </citation>
    <scope>NUCLEOTIDE SEQUENCE [LARGE SCALE GENOMIC DNA]</scope>
    <source>
        <strain evidence="4">HSW1412</strain>
    </source>
</reference>
<sequence length="1011" mass="103459">MMNRSTDMVIKRISNNNGTRVFLKNAITTLLFTAPLSVPVFAASNATVIDNGATVIVPDTQSSPWILPGAIYAGENSTGSLTITKGGVVQSGTTASGTSGSVLGYNSGSTGTLTVDGGAWYDGVDPSNQALSGGTTAVGGGGTGTLNVFNGGKVGLVFMNVGQNDNSTGTVVVDGVDSQLLATTTSSSGITVGTNGNGSVTISNGGSIISNSSTGVGWGKNSNGIVNVDGSGSGWVINSGPMNVGGAGTGSMSVTNGGVVKSAGGAIAGGSPADDAAGKGDVIIDGPGSLWDIGARELSIGAQNSATKLPSGNGTLIVSNQGQLNAQSINVDAENGTVAIGALAGQTAKAAGTINAKKIILANTNSNLVFNHTDTSGNYIFAPVISGLGNVSQLSGITVINGVNTYIGTTTIDGGALIVGDAANSTAVLNGAKAADVTVGSNGTLAGTGVVNGNVVNNGMVASLNTLSGQESQPNSNFTLAGGIENNGIINLAGAQPGNTLTVSNQYTGNNGTLILKTYMGDDNSASDRLVLNNAKADGNTSLIIKHGGGTGARTNTGILLIDAQNGSTTTPDAFRLSPSSDGYRQNIGTIAAGAYDYSLTRGGDGSAGNPESWYLTSREVKPMTPLTPSSPRPVTPPVTDQGNQPPVDPIVPMTPLTPSSPRPVTPPVTDPSTPAEPATPSTPVLRPEIGSYIDNLRAANTIFAMRLHDRLGETQYLDDMSGNGKVSSMWMRNIGGHTGSHVGNDAIATNANRYVIQIGGDIVDWSNDGLDRYLVGLIGGYANQKSHSVSHASGYNSRGSLNGYSVGVYGTWYANDTTKQGTYVDTWALYNWFNNSVSGQGLPSESYKSNGFTASVEAGYTHKTGEYQTLNGMVNQVFIQPKAQVTWMGVKADNHTEINGTSVSGTGDNNIQTRLGVRAFIKGQSKLDEGSQREFEPFVEANWIYNTDNYGVNMDGVSTYMDGTRNIGELKLGVEGKINRQATLWVNVAQQIGDKGYSDTQGTVGVKYAF</sequence>
<evidence type="ECO:0000313" key="4">
    <source>
        <dbReference type="EMBL" id="QPK01384.1"/>
    </source>
</evidence>
<dbReference type="AlphaFoldDB" id="A0A7T0DXS1"/>
<dbReference type="NCBIfam" id="TIGR04393">
    <property type="entry name" value="rpt_T5SS_PEPC"/>
    <property type="match status" value="2"/>
</dbReference>
<dbReference type="InterPro" id="IPR036709">
    <property type="entry name" value="Autotransporte_beta_dom_sf"/>
</dbReference>
<feature type="region of interest" description="Disordered" evidence="1">
    <location>
        <begin position="622"/>
        <end position="687"/>
    </location>
</feature>
<dbReference type="InterPro" id="IPR005546">
    <property type="entry name" value="Autotransporte_beta"/>
</dbReference>